<proteinExistence type="inferred from homology"/>
<evidence type="ECO:0000256" key="1">
    <source>
        <dbReference type="ARBA" id="ARBA00006432"/>
    </source>
</evidence>
<keyword evidence="2 5" id="KW-0436">Ligase</keyword>
<accession>J9D3F1</accession>
<feature type="domain" description="AMP-binding enzyme C-terminal" evidence="4">
    <location>
        <begin position="292"/>
        <end position="348"/>
    </location>
</feature>
<evidence type="ECO:0000259" key="4">
    <source>
        <dbReference type="Pfam" id="PF13193"/>
    </source>
</evidence>
<name>J9D3F1_9ZZZZ</name>
<sequence length="368" mass="40934">MMKMDRKQQCLLLDGVCYTPEDIARMVDRGAEGVSAAHWDLIAFLQRWLDDSPFLTVHTSGSTGVPKELVVRKDQMMQSARLTCEFLGLKEGDSALLCMNLRYIGAMMVVVRALVAGLNLLVRPASGHPLADVRERLCFAAMVPLQVYHSLQVDEERRQLYQTDNLIIGGGAVDEALERELKDFPTAVYSTYGMTETLSHIALRRLSGPKASERYTPFSSVDLSLSADDTLIVRAPLVCDEPLYTHDIARLYPDGTFTILGRIDNVINSGGVKIQAEEVERELRPLLTCPFVVTSVPDVRLGQAVTLLVEGKEDVAALEEVFRRTLPPYHRPRHILFTDRIPQTGNGKIGRAACRDLAESIYFGKSTL</sequence>
<dbReference type="InterPro" id="IPR042099">
    <property type="entry name" value="ANL_N_sf"/>
</dbReference>
<dbReference type="EMBL" id="AMCI01000951">
    <property type="protein sequence ID" value="EJX07171.1"/>
    <property type="molecule type" value="Genomic_DNA"/>
</dbReference>
<dbReference type="InterPro" id="IPR025110">
    <property type="entry name" value="AMP-bd_C"/>
</dbReference>
<evidence type="ECO:0000313" key="5">
    <source>
        <dbReference type="EMBL" id="EJX07171.1"/>
    </source>
</evidence>
<dbReference type="Pfam" id="PF00501">
    <property type="entry name" value="AMP-binding"/>
    <property type="match status" value="1"/>
</dbReference>
<organism evidence="5">
    <name type="scientific">gut metagenome</name>
    <dbReference type="NCBI Taxonomy" id="749906"/>
    <lineage>
        <taxon>unclassified sequences</taxon>
        <taxon>metagenomes</taxon>
        <taxon>organismal metagenomes</taxon>
    </lineage>
</organism>
<protein>
    <submittedName>
        <fullName evidence="5">O-succinylbenzoic acid--CoA ligase family protein</fullName>
    </submittedName>
</protein>
<comment type="caution">
    <text evidence="5">The sequence shown here is derived from an EMBL/GenBank/DDBJ whole genome shotgun (WGS) entry which is preliminary data.</text>
</comment>
<dbReference type="Gene3D" id="3.40.50.12780">
    <property type="entry name" value="N-terminal domain of ligase-like"/>
    <property type="match status" value="1"/>
</dbReference>
<dbReference type="SUPFAM" id="SSF56801">
    <property type="entry name" value="Acetyl-CoA synthetase-like"/>
    <property type="match status" value="1"/>
</dbReference>
<dbReference type="Gene3D" id="3.30.300.30">
    <property type="match status" value="1"/>
</dbReference>
<dbReference type="InterPro" id="IPR045851">
    <property type="entry name" value="AMP-bd_C_sf"/>
</dbReference>
<dbReference type="GO" id="GO:0031956">
    <property type="term" value="F:medium-chain fatty acid-CoA ligase activity"/>
    <property type="evidence" value="ECO:0007669"/>
    <property type="project" value="TreeGrafter"/>
</dbReference>
<dbReference type="GO" id="GO:0006631">
    <property type="term" value="P:fatty acid metabolic process"/>
    <property type="evidence" value="ECO:0007669"/>
    <property type="project" value="TreeGrafter"/>
</dbReference>
<dbReference type="AlphaFoldDB" id="J9D3F1"/>
<dbReference type="InterPro" id="IPR000873">
    <property type="entry name" value="AMP-dep_synth/lig_dom"/>
</dbReference>
<dbReference type="PANTHER" id="PTHR43201:SF5">
    <property type="entry name" value="MEDIUM-CHAIN ACYL-COA LIGASE ACSF2, MITOCHONDRIAL"/>
    <property type="match status" value="1"/>
</dbReference>
<feature type="domain" description="AMP-dependent synthetase/ligase" evidence="3">
    <location>
        <begin position="50"/>
        <end position="208"/>
    </location>
</feature>
<gene>
    <name evidence="5" type="ORF">EVA_04715</name>
</gene>
<evidence type="ECO:0000259" key="3">
    <source>
        <dbReference type="Pfam" id="PF00501"/>
    </source>
</evidence>
<dbReference type="Pfam" id="PF13193">
    <property type="entry name" value="AMP-binding_C"/>
    <property type="match status" value="1"/>
</dbReference>
<reference evidence="5" key="1">
    <citation type="journal article" date="2012" name="PLoS ONE">
        <title>Gene sets for utilization of primary and secondary nutrition supplies in the distal gut of endangered iberian lynx.</title>
        <authorList>
            <person name="Alcaide M."/>
            <person name="Messina E."/>
            <person name="Richter M."/>
            <person name="Bargiela R."/>
            <person name="Peplies J."/>
            <person name="Huws S.A."/>
            <person name="Newbold C.J."/>
            <person name="Golyshin P.N."/>
            <person name="Simon M.A."/>
            <person name="Lopez G."/>
            <person name="Yakimov M.M."/>
            <person name="Ferrer M."/>
        </authorList>
    </citation>
    <scope>NUCLEOTIDE SEQUENCE</scope>
</reference>
<comment type="similarity">
    <text evidence="1">Belongs to the ATP-dependent AMP-binding enzyme family.</text>
</comment>
<dbReference type="PANTHER" id="PTHR43201">
    <property type="entry name" value="ACYL-COA SYNTHETASE"/>
    <property type="match status" value="1"/>
</dbReference>
<evidence type="ECO:0000256" key="2">
    <source>
        <dbReference type="ARBA" id="ARBA00022598"/>
    </source>
</evidence>